<feature type="compositionally biased region" description="Low complexity" evidence="1">
    <location>
        <begin position="45"/>
        <end position="73"/>
    </location>
</feature>
<evidence type="ECO:0000259" key="2">
    <source>
        <dbReference type="PROSITE" id="PS51178"/>
    </source>
</evidence>
<dbReference type="SUPFAM" id="SSF54184">
    <property type="entry name" value="Penicillin-binding protein 2x (pbp-2x), c-terminal domain"/>
    <property type="match status" value="1"/>
</dbReference>
<dbReference type="InterPro" id="IPR005543">
    <property type="entry name" value="PASTA_dom"/>
</dbReference>
<proteinExistence type="predicted"/>
<reference evidence="3 4" key="1">
    <citation type="submission" date="2024-10" db="EMBL/GenBank/DDBJ databases">
        <title>The Natural Products Discovery Center: Release of the First 8490 Sequenced Strains for Exploring Actinobacteria Biosynthetic Diversity.</title>
        <authorList>
            <person name="Kalkreuter E."/>
            <person name="Kautsar S.A."/>
            <person name="Yang D."/>
            <person name="Bader C.D."/>
            <person name="Teijaro C.N."/>
            <person name="Fluegel L."/>
            <person name="Davis C.M."/>
            <person name="Simpson J.R."/>
            <person name="Lauterbach L."/>
            <person name="Steele A.D."/>
            <person name="Gui C."/>
            <person name="Meng S."/>
            <person name="Li G."/>
            <person name="Viehrig K."/>
            <person name="Ye F."/>
            <person name="Su P."/>
            <person name="Kiefer A.F."/>
            <person name="Nichols A."/>
            <person name="Cepeda A.J."/>
            <person name="Yan W."/>
            <person name="Fan B."/>
            <person name="Jiang Y."/>
            <person name="Adhikari A."/>
            <person name="Zheng C.-J."/>
            <person name="Schuster L."/>
            <person name="Cowan T.M."/>
            <person name="Smanski M.J."/>
            <person name="Chevrette M.G."/>
            <person name="De Carvalho L.P.S."/>
            <person name="Shen B."/>
        </authorList>
    </citation>
    <scope>NUCLEOTIDE SEQUENCE [LARGE SCALE GENOMIC DNA]</scope>
    <source>
        <strain evidence="3 4">NPDC019275</strain>
    </source>
</reference>
<evidence type="ECO:0000313" key="4">
    <source>
        <dbReference type="Proteomes" id="UP001611415"/>
    </source>
</evidence>
<protein>
    <submittedName>
        <fullName evidence="3">PASTA domain-containing protein</fullName>
    </submittedName>
</protein>
<feature type="region of interest" description="Disordered" evidence="1">
    <location>
        <begin position="44"/>
        <end position="79"/>
    </location>
</feature>
<keyword evidence="4" id="KW-1185">Reference proteome</keyword>
<comment type="caution">
    <text evidence="3">The sequence shown here is derived from an EMBL/GenBank/DDBJ whole genome shotgun (WGS) entry which is preliminary data.</text>
</comment>
<evidence type="ECO:0000313" key="3">
    <source>
        <dbReference type="EMBL" id="MFI2476161.1"/>
    </source>
</evidence>
<dbReference type="Gene3D" id="3.30.10.20">
    <property type="match status" value="1"/>
</dbReference>
<dbReference type="Pfam" id="PF03793">
    <property type="entry name" value="PASTA"/>
    <property type="match status" value="1"/>
</dbReference>
<feature type="domain" description="PASTA" evidence="2">
    <location>
        <begin position="219"/>
        <end position="286"/>
    </location>
</feature>
<dbReference type="EMBL" id="JBIRYO010000015">
    <property type="protein sequence ID" value="MFI2476161.1"/>
    <property type="molecule type" value="Genomic_DNA"/>
</dbReference>
<gene>
    <name evidence="3" type="ORF">ACH49W_22515</name>
</gene>
<dbReference type="SMART" id="SM00740">
    <property type="entry name" value="PASTA"/>
    <property type="match status" value="1"/>
</dbReference>
<evidence type="ECO:0000256" key="1">
    <source>
        <dbReference type="SAM" id="MobiDB-lite"/>
    </source>
</evidence>
<dbReference type="Proteomes" id="UP001611415">
    <property type="component" value="Unassembled WGS sequence"/>
</dbReference>
<accession>A0ABW7X510</accession>
<name>A0ABW7X510_9NOCA</name>
<dbReference type="PROSITE" id="PS51178">
    <property type="entry name" value="PASTA"/>
    <property type="match status" value="1"/>
</dbReference>
<sequence length="294" mass="29401">MSIEQDRARGAGAGWKRFGSNRAVVAVAATLTVLLTGCSAGNSDTATAPTATSTQVPAAPAAAATPGKSAKPADTAEYRQDDDGFGRAGYFFTSPSGAFSCAIFDASVSAYGTPVGAACQGRAATPAGAEDCAKSEGLQAPVPGLGVGPSGTTFFCNVGSPLFTTTSTVLPYDSSLTVNGYTCHSAQSGVSCQENRNGKGFRVSRESSALTLDGAQRPGASVTVPDVRGERPAAAENLLTNAGLTAKIMGGTGRGPRGGQCVVAEQEPVAGTKVATGALITLTTREIGYESGIC</sequence>
<dbReference type="CDD" id="cd06577">
    <property type="entry name" value="PASTA_pknB"/>
    <property type="match status" value="1"/>
</dbReference>
<dbReference type="RefSeq" id="WP_357408118.1">
    <property type="nucleotide sequence ID" value="NZ_JBEYCD010000011.1"/>
</dbReference>
<organism evidence="3 4">
    <name type="scientific">Nocardia xishanensis</name>
    <dbReference type="NCBI Taxonomy" id="238964"/>
    <lineage>
        <taxon>Bacteria</taxon>
        <taxon>Bacillati</taxon>
        <taxon>Actinomycetota</taxon>
        <taxon>Actinomycetes</taxon>
        <taxon>Mycobacteriales</taxon>
        <taxon>Nocardiaceae</taxon>
        <taxon>Nocardia</taxon>
    </lineage>
</organism>